<evidence type="ECO:0000256" key="1">
    <source>
        <dbReference type="SAM" id="MobiDB-lite"/>
    </source>
</evidence>
<gene>
    <name evidence="3" type="ORF">BT63DRAFT_187407</name>
</gene>
<feature type="region of interest" description="Disordered" evidence="1">
    <location>
        <begin position="959"/>
        <end position="987"/>
    </location>
</feature>
<feature type="compositionally biased region" description="Gly residues" evidence="1">
    <location>
        <begin position="966"/>
        <end position="979"/>
    </location>
</feature>
<evidence type="ECO:0000313" key="3">
    <source>
        <dbReference type="EMBL" id="KAF2672081.1"/>
    </source>
</evidence>
<dbReference type="SUPFAM" id="SSF52540">
    <property type="entry name" value="P-loop containing nucleoside triphosphate hydrolases"/>
    <property type="match status" value="1"/>
</dbReference>
<dbReference type="GO" id="GO:0005524">
    <property type="term" value="F:ATP binding"/>
    <property type="evidence" value="ECO:0007669"/>
    <property type="project" value="InterPro"/>
</dbReference>
<feature type="region of interest" description="Disordered" evidence="1">
    <location>
        <begin position="63"/>
        <end position="96"/>
    </location>
</feature>
<sequence>MSAMPTESKAFYVNHMSKAVEQKDAAEQDLVGESYSTMDMWRKDENPVVSDLREHVKRLESRLAGLENGHTRNDSLHETGYTDADDVTSGMHGDDTYQPKNMKYLPIVRKCNFTEFKNRFTKEDAACAVDVLESGPLFEQEFLEEQKLRDRLFEHGNKKDAKLQKQKASALVKETDRSSNALRNDQSGRTWIHRIRIQAPPLLKILARVQNETWSNRPRTYDRPFCTLMAFQPKVKEALAELEEKWSTQSEGHTADSPKSTLTAMTGVHEREAEQDSDDDDEDSLLLDDSQATLAILQAYTKFIDTEIITESQRFETVNCSTEEKDDHNVNVIFSDLCYLFKPGDYIYRPVQGDQAGQGCDYRMGERLWRVYFVNDAIRNYNFLPPDHRRYSNEEPSEDDSTQFTVHAYHIEYTGEEFCVVSNTFRISPFEKFKPINSLPIYPIRFLPGHEEYMDNAEKIGDLVLDSIETKHALYNAWTVMRTPKGGYVTDAEGAMIKHPEYINSEIMVDFGEAFQACPSWRPKRSVLKTEFTNKINIVDDFRIRWWSGKDRQKLIRETQEIIPYRTGVHHLKRNQFVLEDPFLVAVSQNHHRGLPTTKKYLRREEKMLIHNRVFAYVFRERKFAQLDVTKSTSSARKYDALEALKIPQDVKGLIQGSVRGHFMLKESEGVNGEERMSLDVIQGKGTGLFILLHGVPGVGKTATAEAIAQANGKPLFKITCGDIGLTPEQVETNLRAIFRLASIWDCILLLDEVDTFFSQRSRGDSSITKNALVSVFLRVLDYYTGILFLTTNRPGALDEAFKSRIHAQIYYPPLSKRQTLDIWQLNIKRLRQIGVQIKDSKEQRPLLIPEEAILSFADIQFEKGKLRKAGAWNGRQIRNAFQMARSLAYFDASKDDPSAPASLDIRYFEMMHEITESFDRYMLEVYSGQSAGTLALEMEDRADHFTQRTVRLRETDGDEHYHSYSGGGTGSPFAGLGGRQDHGDRKQSANYMGRASVGGGRYGIGSFGPSVTAGYDDQVVGEKSPALAQMGEGPPGEFKTGSPFEVEHSGARRSSSFGRNGGYGMGRERHFEGESNYRMERNDYGKRERT</sequence>
<feature type="region of interest" description="Disordered" evidence="1">
    <location>
        <begin position="164"/>
        <end position="183"/>
    </location>
</feature>
<dbReference type="Pfam" id="PF00004">
    <property type="entry name" value="AAA"/>
    <property type="match status" value="1"/>
</dbReference>
<dbReference type="EMBL" id="MU004232">
    <property type="protein sequence ID" value="KAF2672081.1"/>
    <property type="molecule type" value="Genomic_DNA"/>
</dbReference>
<dbReference type="GO" id="GO:0016887">
    <property type="term" value="F:ATP hydrolysis activity"/>
    <property type="evidence" value="ECO:0007669"/>
    <property type="project" value="InterPro"/>
</dbReference>
<dbReference type="PANTHER" id="PTHR46411">
    <property type="entry name" value="FAMILY ATPASE, PUTATIVE-RELATED"/>
    <property type="match status" value="1"/>
</dbReference>
<dbReference type="OrthoDB" id="10042665at2759"/>
<reference evidence="3" key="1">
    <citation type="journal article" date="2020" name="Stud. Mycol.">
        <title>101 Dothideomycetes genomes: a test case for predicting lifestyles and emergence of pathogens.</title>
        <authorList>
            <person name="Haridas S."/>
            <person name="Albert R."/>
            <person name="Binder M."/>
            <person name="Bloem J."/>
            <person name="Labutti K."/>
            <person name="Salamov A."/>
            <person name="Andreopoulos B."/>
            <person name="Baker S."/>
            <person name="Barry K."/>
            <person name="Bills G."/>
            <person name="Bluhm B."/>
            <person name="Cannon C."/>
            <person name="Castanera R."/>
            <person name="Culley D."/>
            <person name="Daum C."/>
            <person name="Ezra D."/>
            <person name="Gonzalez J."/>
            <person name="Henrissat B."/>
            <person name="Kuo A."/>
            <person name="Liang C."/>
            <person name="Lipzen A."/>
            <person name="Lutzoni F."/>
            <person name="Magnuson J."/>
            <person name="Mondo S."/>
            <person name="Nolan M."/>
            <person name="Ohm R."/>
            <person name="Pangilinan J."/>
            <person name="Park H.-J."/>
            <person name="Ramirez L."/>
            <person name="Alfaro M."/>
            <person name="Sun H."/>
            <person name="Tritt A."/>
            <person name="Yoshinaga Y."/>
            <person name="Zwiers L.-H."/>
            <person name="Turgeon B."/>
            <person name="Goodwin S."/>
            <person name="Spatafora J."/>
            <person name="Crous P."/>
            <person name="Grigoriev I."/>
        </authorList>
    </citation>
    <scope>NUCLEOTIDE SEQUENCE</scope>
    <source>
        <strain evidence="3">CBS 115976</strain>
    </source>
</reference>
<keyword evidence="4" id="KW-1185">Reference proteome</keyword>
<evidence type="ECO:0000313" key="4">
    <source>
        <dbReference type="Proteomes" id="UP000799302"/>
    </source>
</evidence>
<dbReference type="Proteomes" id="UP000799302">
    <property type="component" value="Unassembled WGS sequence"/>
</dbReference>
<dbReference type="PANTHER" id="PTHR46411:SF3">
    <property type="entry name" value="AAA+ ATPASE DOMAIN-CONTAINING PROTEIN"/>
    <property type="match status" value="1"/>
</dbReference>
<dbReference type="Gene3D" id="3.40.50.300">
    <property type="entry name" value="P-loop containing nucleotide triphosphate hydrolases"/>
    <property type="match status" value="1"/>
</dbReference>
<dbReference type="Pfam" id="PF22942">
    <property type="entry name" value="DUF7025"/>
    <property type="match status" value="1"/>
</dbReference>
<dbReference type="AlphaFoldDB" id="A0A6A6UKM6"/>
<dbReference type="CDD" id="cd19481">
    <property type="entry name" value="RecA-like_protease"/>
    <property type="match status" value="1"/>
</dbReference>
<accession>A0A6A6UKM6</accession>
<feature type="region of interest" description="Disordered" evidence="1">
    <location>
        <begin position="1029"/>
        <end position="1091"/>
    </location>
</feature>
<dbReference type="SMART" id="SM00382">
    <property type="entry name" value="AAA"/>
    <property type="match status" value="1"/>
</dbReference>
<dbReference type="InterPro" id="IPR003959">
    <property type="entry name" value="ATPase_AAA_core"/>
</dbReference>
<organism evidence="3 4">
    <name type="scientific">Microthyrium microscopicum</name>
    <dbReference type="NCBI Taxonomy" id="703497"/>
    <lineage>
        <taxon>Eukaryota</taxon>
        <taxon>Fungi</taxon>
        <taxon>Dikarya</taxon>
        <taxon>Ascomycota</taxon>
        <taxon>Pezizomycotina</taxon>
        <taxon>Dothideomycetes</taxon>
        <taxon>Dothideomycetes incertae sedis</taxon>
        <taxon>Microthyriales</taxon>
        <taxon>Microthyriaceae</taxon>
        <taxon>Microthyrium</taxon>
    </lineage>
</organism>
<feature type="domain" description="AAA+ ATPase" evidence="2">
    <location>
        <begin position="687"/>
        <end position="816"/>
    </location>
</feature>
<feature type="compositionally biased region" description="Basic and acidic residues" evidence="1">
    <location>
        <begin position="1067"/>
        <end position="1091"/>
    </location>
</feature>
<dbReference type="InterPro" id="IPR054289">
    <property type="entry name" value="DUF7025"/>
</dbReference>
<name>A0A6A6UKM6_9PEZI</name>
<proteinExistence type="predicted"/>
<dbReference type="InterPro" id="IPR056599">
    <property type="entry name" value="AAA_lid_fung"/>
</dbReference>
<dbReference type="InterPro" id="IPR027417">
    <property type="entry name" value="P-loop_NTPase"/>
</dbReference>
<dbReference type="InterPro" id="IPR003593">
    <property type="entry name" value="AAA+_ATPase"/>
</dbReference>
<evidence type="ECO:0000259" key="2">
    <source>
        <dbReference type="SMART" id="SM00382"/>
    </source>
</evidence>
<protein>
    <recommendedName>
        <fullName evidence="2">AAA+ ATPase domain-containing protein</fullName>
    </recommendedName>
</protein>
<dbReference type="Pfam" id="PF23232">
    <property type="entry name" value="AAA_lid_13"/>
    <property type="match status" value="1"/>
</dbReference>